<dbReference type="OrthoDB" id="5956247at2759"/>
<feature type="domain" description="HAT C-terminal dimerisation" evidence="1">
    <location>
        <begin position="79"/>
        <end position="130"/>
    </location>
</feature>
<dbReference type="InterPro" id="IPR008906">
    <property type="entry name" value="HATC_C_dom"/>
</dbReference>
<protein>
    <recommendedName>
        <fullName evidence="1">HAT C-terminal dimerisation domain-containing protein</fullName>
    </recommendedName>
</protein>
<dbReference type="Pfam" id="PF05699">
    <property type="entry name" value="Dimer_Tnp_hAT"/>
    <property type="match status" value="1"/>
</dbReference>
<dbReference type="InParanoid" id="A0A1X7VWM0"/>
<accession>A0A1X7VWM0</accession>
<reference evidence="2" key="1">
    <citation type="submission" date="2017-05" db="UniProtKB">
        <authorList>
            <consortium name="EnsemblMetazoa"/>
        </authorList>
    </citation>
    <scope>IDENTIFICATION</scope>
</reference>
<organism evidence="2">
    <name type="scientific">Amphimedon queenslandica</name>
    <name type="common">Sponge</name>
    <dbReference type="NCBI Taxonomy" id="400682"/>
    <lineage>
        <taxon>Eukaryota</taxon>
        <taxon>Metazoa</taxon>
        <taxon>Porifera</taxon>
        <taxon>Demospongiae</taxon>
        <taxon>Heteroscleromorpha</taxon>
        <taxon>Haplosclerida</taxon>
        <taxon>Niphatidae</taxon>
        <taxon>Amphimedon</taxon>
    </lineage>
</organism>
<dbReference type="EnsemblMetazoa" id="Aqu2.1.44523_001">
    <property type="protein sequence ID" value="Aqu2.1.44523_001"/>
    <property type="gene ID" value="Aqu2.1.44523"/>
</dbReference>
<dbReference type="OMA" id="DWIICET"/>
<evidence type="ECO:0000313" key="2">
    <source>
        <dbReference type="EnsemblMetazoa" id="Aqu2.1.44523_001"/>
    </source>
</evidence>
<evidence type="ECO:0000259" key="1">
    <source>
        <dbReference type="Pfam" id="PF05699"/>
    </source>
</evidence>
<dbReference type="STRING" id="400682.A0A1X7VWM0"/>
<dbReference type="PANTHER" id="PTHR45749">
    <property type="match status" value="1"/>
</dbReference>
<dbReference type="PANTHER" id="PTHR45749:SF21">
    <property type="entry name" value="DUF4371 DOMAIN-CONTAINING PROTEIN"/>
    <property type="match status" value="1"/>
</dbReference>
<dbReference type="AlphaFoldDB" id="A0A1X7VWM0"/>
<name>A0A1X7VWM0_AMPQE</name>
<dbReference type="GO" id="GO:0046983">
    <property type="term" value="F:protein dimerization activity"/>
    <property type="evidence" value="ECO:0007669"/>
    <property type="project" value="InterPro"/>
</dbReference>
<sequence>MYGNVEALLLKAATSQPYEEQLKHVISFYSSDFDYTLLSTHLEIFSKTFQPISSEKQTMVSDILTFFQSSSPGQVQLMHQVAKLMTLLLVMPATNAQSEWSFNSVGRIKTYLRSSMSQKRLNHLMLLHIHKTGTDERDLIHVANNFISNHKHRKNFFGIEFKQSHLNQ</sequence>
<proteinExistence type="predicted"/>